<dbReference type="EMBL" id="JBHMCT010000012">
    <property type="protein sequence ID" value="MFB9556293.1"/>
    <property type="molecule type" value="Genomic_DNA"/>
</dbReference>
<name>A0ABV5QS04_9ACTN</name>
<evidence type="ECO:0000313" key="2">
    <source>
        <dbReference type="EMBL" id="MFB9556293.1"/>
    </source>
</evidence>
<evidence type="ECO:0000256" key="1">
    <source>
        <dbReference type="SAM" id="MobiDB-lite"/>
    </source>
</evidence>
<organism evidence="2 3">
    <name type="scientific">Streptomyces roseoviridis</name>
    <dbReference type="NCBI Taxonomy" id="67361"/>
    <lineage>
        <taxon>Bacteria</taxon>
        <taxon>Bacillati</taxon>
        <taxon>Actinomycetota</taxon>
        <taxon>Actinomycetes</taxon>
        <taxon>Kitasatosporales</taxon>
        <taxon>Streptomycetaceae</taxon>
        <taxon>Streptomyces</taxon>
    </lineage>
</organism>
<reference evidence="2 3" key="1">
    <citation type="submission" date="2024-09" db="EMBL/GenBank/DDBJ databases">
        <authorList>
            <person name="Sun Q."/>
            <person name="Mori K."/>
        </authorList>
    </citation>
    <scope>NUCLEOTIDE SEQUENCE [LARGE SCALE GENOMIC DNA]</scope>
    <source>
        <strain evidence="2 3">JCM 4414</strain>
    </source>
</reference>
<keyword evidence="3" id="KW-1185">Reference proteome</keyword>
<dbReference type="Proteomes" id="UP001589716">
    <property type="component" value="Unassembled WGS sequence"/>
</dbReference>
<gene>
    <name evidence="2" type="ORF">ACFFTP_19130</name>
</gene>
<accession>A0ABV5QS04</accession>
<feature type="region of interest" description="Disordered" evidence="1">
    <location>
        <begin position="1"/>
        <end position="98"/>
    </location>
</feature>
<protein>
    <submittedName>
        <fullName evidence="2">Uncharacterized protein</fullName>
    </submittedName>
</protein>
<dbReference type="RefSeq" id="WP_345490694.1">
    <property type="nucleotide sequence ID" value="NZ_BAAAWU010000001.1"/>
</dbReference>
<proteinExistence type="predicted"/>
<evidence type="ECO:0000313" key="3">
    <source>
        <dbReference type="Proteomes" id="UP001589716"/>
    </source>
</evidence>
<comment type="caution">
    <text evidence="2">The sequence shown here is derived from an EMBL/GenBank/DDBJ whole genome shotgun (WGS) entry which is preliminary data.</text>
</comment>
<feature type="compositionally biased region" description="Basic and acidic residues" evidence="1">
    <location>
        <begin position="86"/>
        <end position="98"/>
    </location>
</feature>
<sequence length="98" mass="10547">MSHHERRRTLPADRPPRTTPSQAVGESGDAEARREAEEAARGRLGDAAPDDHGMDAKRQSPGLGREEQRRPHGRRGEAGEGPDGSDEGRGPADTGHDH</sequence>
<feature type="compositionally biased region" description="Basic and acidic residues" evidence="1">
    <location>
        <begin position="30"/>
        <end position="78"/>
    </location>
</feature>